<dbReference type="Gramene" id="OB0110G10040.1">
    <property type="protein sequence ID" value="OB0110G10040.1"/>
    <property type="gene ID" value="OB0110G10040"/>
</dbReference>
<evidence type="ECO:0000313" key="1">
    <source>
        <dbReference type="EnsemblPlants" id="OB0110G10040.1"/>
    </source>
</evidence>
<dbReference type="AlphaFoldDB" id="J3KV39"/>
<organism evidence="1">
    <name type="scientific">Oryza brachyantha</name>
    <name type="common">malo sina</name>
    <dbReference type="NCBI Taxonomy" id="4533"/>
    <lineage>
        <taxon>Eukaryota</taxon>
        <taxon>Viridiplantae</taxon>
        <taxon>Streptophyta</taxon>
        <taxon>Embryophyta</taxon>
        <taxon>Tracheophyta</taxon>
        <taxon>Spermatophyta</taxon>
        <taxon>Magnoliopsida</taxon>
        <taxon>Liliopsida</taxon>
        <taxon>Poales</taxon>
        <taxon>Poaceae</taxon>
        <taxon>BOP clade</taxon>
        <taxon>Oryzoideae</taxon>
        <taxon>Oryzeae</taxon>
        <taxon>Oryzinae</taxon>
        <taxon>Oryza</taxon>
    </lineage>
</organism>
<dbReference type="Proteomes" id="UP000006038">
    <property type="component" value="Unassembled WGS sequence"/>
</dbReference>
<keyword evidence="2" id="KW-1185">Reference proteome</keyword>
<sequence length="58" mass="6326">MGTSELDSVQNKILAMAGQVYSEAILSCQLSWSTIWHIIILFCSEISCCITSAKSNLS</sequence>
<protein>
    <submittedName>
        <fullName evidence="1">Uncharacterized protein</fullName>
    </submittedName>
</protein>
<proteinExistence type="predicted"/>
<name>J3KV39_ORYBR</name>
<accession>J3KV39</accession>
<dbReference type="HOGENOM" id="CLU_2982289_0_0_1"/>
<reference evidence="1" key="1">
    <citation type="submission" date="2015-06" db="UniProtKB">
        <authorList>
            <consortium name="EnsemblPlants"/>
        </authorList>
    </citation>
    <scope>IDENTIFICATION</scope>
</reference>
<evidence type="ECO:0000313" key="2">
    <source>
        <dbReference type="Proteomes" id="UP000006038"/>
    </source>
</evidence>
<dbReference type="EnsemblPlants" id="OB0110G10040.1">
    <property type="protein sequence ID" value="OB0110G10040.1"/>
    <property type="gene ID" value="OB0110G10040"/>
</dbReference>